<reference evidence="2 3" key="1">
    <citation type="submission" date="2020-08" db="EMBL/GenBank/DDBJ databases">
        <title>Hymenobacter sp. S2-20-2 genome sequencing.</title>
        <authorList>
            <person name="Jin L."/>
        </authorList>
    </citation>
    <scope>NUCLEOTIDE SEQUENCE [LARGE SCALE GENOMIC DNA]</scope>
    <source>
        <strain evidence="2 3">S2-20-2</strain>
    </source>
</reference>
<accession>A0A7G7W4P2</accession>
<feature type="transmembrane region" description="Helical" evidence="1">
    <location>
        <begin position="197"/>
        <end position="217"/>
    </location>
</feature>
<feature type="transmembrane region" description="Helical" evidence="1">
    <location>
        <begin position="84"/>
        <end position="102"/>
    </location>
</feature>
<evidence type="ECO:0000313" key="2">
    <source>
        <dbReference type="EMBL" id="QNH61335.1"/>
    </source>
</evidence>
<dbReference type="EMBL" id="CP060202">
    <property type="protein sequence ID" value="QNH61335.1"/>
    <property type="molecule type" value="Genomic_DNA"/>
</dbReference>
<keyword evidence="3" id="KW-1185">Reference proteome</keyword>
<dbReference type="Pfam" id="PF12412">
    <property type="entry name" value="DUF3667"/>
    <property type="match status" value="1"/>
</dbReference>
<dbReference type="Proteomes" id="UP000515489">
    <property type="component" value="Chromosome"/>
</dbReference>
<proteinExistence type="predicted"/>
<evidence type="ECO:0000313" key="3">
    <source>
        <dbReference type="Proteomes" id="UP000515489"/>
    </source>
</evidence>
<sequence length="260" mass="29334">MSESAASCLNCGYSLPDGPFCPQCGQKRPHRLTPGHVAHEILHVFTHADNTIIGFVPQILLRPGYVVSEYLAGRRKHYFNPFQFLLLVVGLAAAAALLLNYYDGTGAEMRQRFTGRMPAENLERMVAYFHYVGKYYNIWWLLLLLPVYALLTWLVYRNQGWNYAEAFFVHVIIGSVFHLLLAVVLVVLWALHTRALASSNIASSLQVTIITMYLILVGRQALRLSWGGAVWRSLLVVAMGVAVSVGLNYLAFHWYVFWAA</sequence>
<keyword evidence="1" id="KW-1133">Transmembrane helix</keyword>
<name>A0A7G7W4P2_9BACT</name>
<keyword evidence="1" id="KW-0812">Transmembrane</keyword>
<evidence type="ECO:0000256" key="1">
    <source>
        <dbReference type="SAM" id="Phobius"/>
    </source>
</evidence>
<dbReference type="RefSeq" id="WP_185887265.1">
    <property type="nucleotide sequence ID" value="NZ_CP060202.1"/>
</dbReference>
<protein>
    <submittedName>
        <fullName evidence="2">DUF3667 domain-containing protein</fullName>
    </submittedName>
</protein>
<dbReference type="AlphaFoldDB" id="A0A7G7W4P2"/>
<gene>
    <name evidence="2" type="ORF">H4317_14360</name>
</gene>
<organism evidence="2 3">
    <name type="scientific">Hymenobacter sediminicola</name>
    <dbReference type="NCBI Taxonomy" id="2761579"/>
    <lineage>
        <taxon>Bacteria</taxon>
        <taxon>Pseudomonadati</taxon>
        <taxon>Bacteroidota</taxon>
        <taxon>Cytophagia</taxon>
        <taxon>Cytophagales</taxon>
        <taxon>Hymenobacteraceae</taxon>
        <taxon>Hymenobacter</taxon>
    </lineage>
</organism>
<feature type="transmembrane region" description="Helical" evidence="1">
    <location>
        <begin position="229"/>
        <end position="252"/>
    </location>
</feature>
<dbReference type="KEGG" id="hsk:H4317_14360"/>
<keyword evidence="1" id="KW-0472">Membrane</keyword>
<dbReference type="InterPro" id="IPR022134">
    <property type="entry name" value="DUF3667"/>
</dbReference>
<feature type="transmembrane region" description="Helical" evidence="1">
    <location>
        <begin position="168"/>
        <end position="191"/>
    </location>
</feature>
<feature type="transmembrane region" description="Helical" evidence="1">
    <location>
        <begin position="138"/>
        <end position="156"/>
    </location>
</feature>